<dbReference type="Proteomes" id="UP000191901">
    <property type="component" value="Chromosome"/>
</dbReference>
<dbReference type="KEGG" id="hhg:XM38_045930"/>
<evidence type="ECO:0000313" key="2">
    <source>
        <dbReference type="Proteomes" id="UP000191901"/>
    </source>
</evidence>
<dbReference type="RefSeq" id="WP_187329503.1">
    <property type="nucleotide sequence ID" value="NZ_CP021983.2"/>
</dbReference>
<evidence type="ECO:0000313" key="1">
    <source>
        <dbReference type="EMBL" id="ASC73622.1"/>
    </source>
</evidence>
<dbReference type="EMBL" id="CP021983">
    <property type="protein sequence ID" value="ASC73622.1"/>
    <property type="molecule type" value="Genomic_DNA"/>
</dbReference>
<sequence>MLAFSSKISFRILENSRYRLEMTLGQCADEQRLVYLFHHLCACLAMQQKAGGEPNASAIANRLGNRDLRRIISQLLQEEVAWEIKQEQLGKLGKATTGSVVEMLNALNQSLREAYQAHEEPYNRALTPEDVLTVLYKLVDLTPDERKALNLPSTDGLTLLRRALLILQTTGDLENHEMLFQVYRAAVGLNFGDSNEPLDTLEKVDDLVARVVRQTLEYLPERSDRGTNNDISPGKESTVRTLTRKAQREIRRLLTRSGNQVSPIANSDIVVNAYARKYLQPAFVTKLAQTVVANERLTDQFPVYLKRISIKPCGPLPFADRELEGLQQFDGPYPPLLHPVLRQLDQTLLHNAASELPGPGDYELASQEATEIIAEFYVKVPKDYSPAVAPIFRKLASQNSRRIDFSIRSTGVGGTLSHVIKVINSALLSDIPCLKDYFPIGHDIISTQKIIQDDVASPVWAHSLVKLCKKETVAQALQSGSSTKLGVYEEFSFADPIGHGDYCGFDFIISQAQSALHARLQAIRNSGVSPNTYIQHLCQRTERHIALKDAWNRLGGYPFSSLAMIGLIYEQILPPNSGDVLLQRTDPYIYFDACLSITEALLAEGLYRQAYRHLKRLRVLDDFVNQGLNINRPELDNFEIFSGALIIRYLLCLAEYYYLYDTADTSDHYLPPGCPSNVNREGLVLRAWEVLNQAHTHVRIRLGKYVAINEVSQGIFHPHYLLLGKIASLRAKLMLFFPQLVPLDNEHLPTDNTFGRTRIEASIHWGRIYLTEKARLYGAANGEGEVYACYAAMQCWVHLIAAYAEPEDLRSSRQLGNLSPESCLKWARTLRNHALISYADAGRRYYYQIKEKSGLPRDDQDKFGFYLIQKIPAIFEFRGNQQDSSSRHLQGLLALDMSLLAIDPERLPKLSPNHPERTIYLFGSNACYLFFARGLYMLCSNDSEEFSLENSSTEEEISSPEEDIDWRAKLQHSIRLFNMAWGIAEEGCRIRKDKRDRERLFYISRVLNSDDAEEEVSMDIPPEVRSIRDLYPRRITEIADLGKVFAAASMVLCAYTAEPEECISLNNNAEVLLAKLYSAQLLEDSNHLRALIRRQKRYNGHIAGYLEQAKHTILSYRNSDDSDISIETRRNYLIRELFFRLHMS</sequence>
<gene>
    <name evidence="1" type="ORF">XM38_045930</name>
</gene>
<proteinExistence type="predicted"/>
<dbReference type="AlphaFoldDB" id="A0A1V8NFL5"/>
<name>A0A1V8NFL5_9CYAN</name>
<keyword evidence="2" id="KW-1185">Reference proteome</keyword>
<accession>A0A1V8NFL5</accession>
<organism evidence="1 2">
    <name type="scientific">Halomicronema hongdechloris C2206</name>
    <dbReference type="NCBI Taxonomy" id="1641165"/>
    <lineage>
        <taxon>Bacteria</taxon>
        <taxon>Bacillati</taxon>
        <taxon>Cyanobacteriota</taxon>
        <taxon>Cyanophyceae</taxon>
        <taxon>Nodosilineales</taxon>
        <taxon>Nodosilineaceae</taxon>
        <taxon>Halomicronema</taxon>
    </lineage>
</organism>
<reference evidence="1 2" key="1">
    <citation type="journal article" date="2016" name="Biochim. Biophys. Acta">
        <title>Characterization of red-shifted phycobilisomes isolated from the chlorophyll f-containing cyanobacterium Halomicronema hongdechloris.</title>
        <authorList>
            <person name="Li Y."/>
            <person name="Lin Y."/>
            <person name="Garvey C.J."/>
            <person name="Birch D."/>
            <person name="Corkery R.W."/>
            <person name="Loughlin P.C."/>
            <person name="Scheer H."/>
            <person name="Willows R.D."/>
            <person name="Chen M."/>
        </authorList>
    </citation>
    <scope>NUCLEOTIDE SEQUENCE [LARGE SCALE GENOMIC DNA]</scope>
    <source>
        <strain evidence="1 2">C2206</strain>
    </source>
</reference>
<protein>
    <submittedName>
        <fullName evidence="1">Uncharacterized protein</fullName>
    </submittedName>
</protein>